<gene>
    <name evidence="2" type="ORF">JCM19235_312</name>
</gene>
<proteinExistence type="predicted"/>
<evidence type="ECO:0000313" key="3">
    <source>
        <dbReference type="Proteomes" id="UP000029228"/>
    </source>
</evidence>
<evidence type="ECO:0000313" key="2">
    <source>
        <dbReference type="EMBL" id="GAL21037.1"/>
    </source>
</evidence>
<reference evidence="2 3" key="1">
    <citation type="submission" date="2014-09" db="EMBL/GenBank/DDBJ databases">
        <title>Vibrio maritimus JCM 19235. (C45) whole genome shotgun sequence.</title>
        <authorList>
            <person name="Sawabe T."/>
            <person name="Meirelles P."/>
            <person name="Nakanishi M."/>
            <person name="Sayaka M."/>
            <person name="Hattori M."/>
            <person name="Ohkuma M."/>
        </authorList>
    </citation>
    <scope>NUCLEOTIDE SEQUENCE [LARGE SCALE GENOMIC DNA]</scope>
    <source>
        <strain evidence="3">JCM19235</strain>
    </source>
</reference>
<evidence type="ECO:0000256" key="1">
    <source>
        <dbReference type="SAM" id="SignalP"/>
    </source>
</evidence>
<dbReference type="InterPro" id="IPR005590">
    <property type="entry name" value="DUF333"/>
</dbReference>
<sequence length="123" mass="13336">MNSRTLIRCIGVLALGPAMLIGCAKSEPKPEPVGMANPAAVYCEKHGMYNLDTGMCKLSSGEEVDAWEYFREHHKKGPDSAARFCEAMGGGYMPDTKECALPDGKVMDAEEYFRDHQMTGAGG</sequence>
<accession>A0A090SNT6</accession>
<comment type="caution">
    <text evidence="2">The sequence shown here is derived from an EMBL/GenBank/DDBJ whole genome shotgun (WGS) entry which is preliminary data.</text>
</comment>
<feature type="signal peptide" evidence="1">
    <location>
        <begin position="1"/>
        <end position="24"/>
    </location>
</feature>
<feature type="chain" id="PRO_5001863369" description="Lipoprotein" evidence="1">
    <location>
        <begin position="25"/>
        <end position="123"/>
    </location>
</feature>
<keyword evidence="1" id="KW-0732">Signal</keyword>
<dbReference type="EMBL" id="BBMR01000007">
    <property type="protein sequence ID" value="GAL21037.1"/>
    <property type="molecule type" value="Genomic_DNA"/>
</dbReference>
<dbReference type="PROSITE" id="PS51257">
    <property type="entry name" value="PROKAR_LIPOPROTEIN"/>
    <property type="match status" value="1"/>
</dbReference>
<dbReference type="OrthoDB" id="148878at2"/>
<evidence type="ECO:0008006" key="4">
    <source>
        <dbReference type="Google" id="ProtNLM"/>
    </source>
</evidence>
<dbReference type="Pfam" id="PF03891">
    <property type="entry name" value="DUF333"/>
    <property type="match status" value="2"/>
</dbReference>
<reference evidence="2 3" key="2">
    <citation type="submission" date="2014-09" db="EMBL/GenBank/DDBJ databases">
        <authorList>
            <consortium name="NBRP consortium"/>
            <person name="Sawabe T."/>
            <person name="Meirelles P."/>
            <person name="Nakanishi M."/>
            <person name="Sayaka M."/>
            <person name="Hattori M."/>
            <person name="Ohkuma M."/>
        </authorList>
    </citation>
    <scope>NUCLEOTIDE SEQUENCE [LARGE SCALE GENOMIC DNA]</scope>
    <source>
        <strain evidence="3">JCM19235</strain>
    </source>
</reference>
<name>A0A090SNT6_9VIBR</name>
<organism evidence="2 3">
    <name type="scientific">Vibrio maritimus</name>
    <dbReference type="NCBI Taxonomy" id="990268"/>
    <lineage>
        <taxon>Bacteria</taxon>
        <taxon>Pseudomonadati</taxon>
        <taxon>Pseudomonadota</taxon>
        <taxon>Gammaproteobacteria</taxon>
        <taxon>Vibrionales</taxon>
        <taxon>Vibrionaceae</taxon>
        <taxon>Vibrio</taxon>
    </lineage>
</organism>
<keyword evidence="3" id="KW-1185">Reference proteome</keyword>
<dbReference type="Proteomes" id="UP000029228">
    <property type="component" value="Unassembled WGS sequence"/>
</dbReference>
<protein>
    <recommendedName>
        <fullName evidence="4">Lipoprotein</fullName>
    </recommendedName>
</protein>
<dbReference type="AlphaFoldDB" id="A0A090SNT6"/>
<dbReference type="STRING" id="990268.JCM19235_312"/>